<organism evidence="4 5">
    <name type="scientific">Psychrobacter pasteurii</name>
    <dbReference type="NCBI Taxonomy" id="1945520"/>
    <lineage>
        <taxon>Bacteria</taxon>
        <taxon>Pseudomonadati</taxon>
        <taxon>Pseudomonadota</taxon>
        <taxon>Gammaproteobacteria</taxon>
        <taxon>Moraxellales</taxon>
        <taxon>Moraxellaceae</taxon>
        <taxon>Psychrobacter</taxon>
    </lineage>
</organism>
<dbReference type="GO" id="GO:0004373">
    <property type="term" value="F:alpha-1,4-glucan glucosyltransferase (UDP-glucose donor) activity"/>
    <property type="evidence" value="ECO:0007669"/>
    <property type="project" value="UniProtKB-EC"/>
</dbReference>
<evidence type="ECO:0000256" key="1">
    <source>
        <dbReference type="SAM" id="MobiDB-lite"/>
    </source>
</evidence>
<name>A0A1R4EHQ3_9GAMM</name>
<keyword evidence="4" id="KW-0328">Glycosyltransferase</keyword>
<protein>
    <submittedName>
        <fullName evidence="4">Glycogen synthase</fullName>
        <ecNumber evidence="4">2.4.1.11</ecNumber>
    </submittedName>
</protein>
<proteinExistence type="predicted"/>
<dbReference type="OrthoDB" id="9802524at2"/>
<dbReference type="RefSeq" id="WP_077449424.1">
    <property type="nucleotide sequence ID" value="NZ_FUGD01000121.1"/>
</dbReference>
<evidence type="ECO:0000259" key="2">
    <source>
        <dbReference type="Pfam" id="PF00534"/>
    </source>
</evidence>
<dbReference type="Gene3D" id="3.40.50.2000">
    <property type="entry name" value="Glycogen Phosphorylase B"/>
    <property type="match status" value="2"/>
</dbReference>
<evidence type="ECO:0000259" key="3">
    <source>
        <dbReference type="Pfam" id="PF13439"/>
    </source>
</evidence>
<feature type="domain" description="Glycosyl transferase family 1" evidence="2">
    <location>
        <begin position="218"/>
        <end position="368"/>
    </location>
</feature>
<dbReference type="InterPro" id="IPR028098">
    <property type="entry name" value="Glyco_trans_4-like_N"/>
</dbReference>
<accession>A0A1R4EHQ3</accession>
<dbReference type="EC" id="2.4.1.11" evidence="4"/>
<keyword evidence="5" id="KW-1185">Reference proteome</keyword>
<dbReference type="Proteomes" id="UP000188169">
    <property type="component" value="Unassembled WGS sequence"/>
</dbReference>
<dbReference type="STRING" id="1945520.A1019T_02045"/>
<dbReference type="Pfam" id="PF13439">
    <property type="entry name" value="Glyco_transf_4"/>
    <property type="match status" value="1"/>
</dbReference>
<dbReference type="InterPro" id="IPR050194">
    <property type="entry name" value="Glycosyltransferase_grp1"/>
</dbReference>
<feature type="compositionally biased region" description="Polar residues" evidence="1">
    <location>
        <begin position="1"/>
        <end position="19"/>
    </location>
</feature>
<evidence type="ECO:0000313" key="5">
    <source>
        <dbReference type="Proteomes" id="UP000188169"/>
    </source>
</evidence>
<feature type="domain" description="Glycosyltransferase subfamily 4-like N-terminal" evidence="3">
    <location>
        <begin position="51"/>
        <end position="211"/>
    </location>
</feature>
<feature type="region of interest" description="Disordered" evidence="1">
    <location>
        <begin position="1"/>
        <end position="23"/>
    </location>
</feature>
<keyword evidence="4" id="KW-0808">Transferase</keyword>
<gene>
    <name evidence="4" type="ORF">A1019T_02045</name>
</gene>
<reference evidence="5" key="1">
    <citation type="submission" date="2017-02" db="EMBL/GenBank/DDBJ databases">
        <authorList>
            <person name="Mornico D."/>
        </authorList>
    </citation>
    <scope>NUCLEOTIDE SEQUENCE [LARGE SCALE GENOMIC DNA]</scope>
</reference>
<dbReference type="SUPFAM" id="SSF53756">
    <property type="entry name" value="UDP-Glycosyltransferase/glycogen phosphorylase"/>
    <property type="match status" value="1"/>
</dbReference>
<dbReference type="InterPro" id="IPR001296">
    <property type="entry name" value="Glyco_trans_1"/>
</dbReference>
<dbReference type="PANTHER" id="PTHR45947:SF3">
    <property type="entry name" value="SULFOQUINOVOSYL TRANSFERASE SQD2"/>
    <property type="match status" value="1"/>
</dbReference>
<evidence type="ECO:0000313" key="4">
    <source>
        <dbReference type="EMBL" id="SJM38057.1"/>
    </source>
</evidence>
<sequence>MLSSPVTRSAQQPAESFQNDPYIATNPHSPAPLRIAVIAHSLYPIAEPYAGGLEKMTHLICDGLVDLGHEVLLYAHKDSKTKATLMPLLTEDKFDQLIGETGPQNLSMSREELHSYLAYQMAMRDIIARDERGDIDIVHNHSLHHIPMMTGQAFGPRFFTTFHTPIFPTLHLALLTLSQGTSTQFTAVSEYQQQLFSEFVPSHVVYNGIDITSFTPNLEPIEEEVYFWCGRICPEKGTHLAMQYCKQANKKLIIAGPKSNEGYFNEQVEPLLQQDASLGKDKLFSYVGHLTNSEINQYLRQATAMLFTSTWDEPYGLTLAESLACGTPVLGFDAGASSEIITPETGIIVAKEDGNAFVQGFNEIKNISRQSCHERALQFCSVQAMVEGYLDLYYQTLAQIDSALLNTTRASQSARQQPDWQHLVDCADNIKGTDSLKRQANRFVNIDNDTQQPLSQPVDLAVSNFGQE</sequence>
<dbReference type="AlphaFoldDB" id="A0A1R4EHQ3"/>
<dbReference type="Pfam" id="PF00534">
    <property type="entry name" value="Glycos_transf_1"/>
    <property type="match status" value="1"/>
</dbReference>
<dbReference type="EMBL" id="FUGD01000121">
    <property type="protein sequence ID" value="SJM38057.1"/>
    <property type="molecule type" value="Genomic_DNA"/>
</dbReference>
<dbReference type="PANTHER" id="PTHR45947">
    <property type="entry name" value="SULFOQUINOVOSYL TRANSFERASE SQD2"/>
    <property type="match status" value="1"/>
</dbReference>